<evidence type="ECO:0000313" key="1">
    <source>
        <dbReference type="EMBL" id="VWB89019.1"/>
    </source>
</evidence>
<sequence>MGEIAEMMLDGTLCEGCGDYLGDDGDGSVRRCEACGPLDVDDAYGAPMSKKVRCCHCPRLVTRTGLKDHMDAKHPGVQHDAKTRCPICNKSVKTVGLPQHMRATHKA</sequence>
<reference evidence="1 2" key="1">
    <citation type="submission" date="2019-09" db="EMBL/GenBank/DDBJ databases">
        <authorList>
            <person name="Depoorter E."/>
        </authorList>
    </citation>
    <scope>NUCLEOTIDE SEQUENCE [LARGE SCALE GENOMIC DNA]</scope>
    <source>
        <strain evidence="1">LMG 13014</strain>
    </source>
</reference>
<dbReference type="Gene3D" id="3.30.160.60">
    <property type="entry name" value="Classic Zinc Finger"/>
    <property type="match status" value="1"/>
</dbReference>
<dbReference type="EMBL" id="CABVQC010000028">
    <property type="protein sequence ID" value="VWB89019.1"/>
    <property type="molecule type" value="Genomic_DNA"/>
</dbReference>
<dbReference type="RefSeq" id="WP_175023795.1">
    <property type="nucleotide sequence ID" value="NZ_CABVQC010000028.1"/>
</dbReference>
<name>A0A6P2N241_9BURK</name>
<accession>A0A6P2N241</accession>
<proteinExistence type="predicted"/>
<organism evidence="1 2">
    <name type="scientific">Burkholderia aenigmatica</name>
    <dbReference type="NCBI Taxonomy" id="2015348"/>
    <lineage>
        <taxon>Bacteria</taxon>
        <taxon>Pseudomonadati</taxon>
        <taxon>Pseudomonadota</taxon>
        <taxon>Betaproteobacteria</taxon>
        <taxon>Burkholderiales</taxon>
        <taxon>Burkholderiaceae</taxon>
        <taxon>Burkholderia</taxon>
        <taxon>Burkholderia cepacia complex</taxon>
    </lineage>
</organism>
<dbReference type="Proteomes" id="UP000494261">
    <property type="component" value="Unassembled WGS sequence"/>
</dbReference>
<dbReference type="AlphaFoldDB" id="A0A6P2N241"/>
<gene>
    <name evidence="1" type="ORF">BLA13014_04123</name>
</gene>
<evidence type="ECO:0000313" key="2">
    <source>
        <dbReference type="Proteomes" id="UP000494261"/>
    </source>
</evidence>
<protein>
    <submittedName>
        <fullName evidence="1">Uncharacterized protein</fullName>
    </submittedName>
</protein>